<organism evidence="2 3">
    <name type="scientific">Sphingobium boeckii</name>
    <dbReference type="NCBI Taxonomy" id="1082345"/>
    <lineage>
        <taxon>Bacteria</taxon>
        <taxon>Pseudomonadati</taxon>
        <taxon>Pseudomonadota</taxon>
        <taxon>Alphaproteobacteria</taxon>
        <taxon>Sphingomonadales</taxon>
        <taxon>Sphingomonadaceae</taxon>
        <taxon>Sphingobium</taxon>
    </lineage>
</organism>
<comment type="caution">
    <text evidence="2">The sequence shown here is derived from an EMBL/GenBank/DDBJ whole genome shotgun (WGS) entry which is preliminary data.</text>
</comment>
<keyword evidence="2" id="KW-0670">Pyruvate</keyword>
<evidence type="ECO:0000313" key="3">
    <source>
        <dbReference type="Proteomes" id="UP000549617"/>
    </source>
</evidence>
<feature type="signal peptide" evidence="1">
    <location>
        <begin position="1"/>
        <end position="21"/>
    </location>
</feature>
<protein>
    <submittedName>
        <fullName evidence="2">Chorismate-pyruvate lyase</fullName>
    </submittedName>
</protein>
<dbReference type="EMBL" id="JACIJC010000004">
    <property type="protein sequence ID" value="MBB5686431.1"/>
    <property type="molecule type" value="Genomic_DNA"/>
</dbReference>
<feature type="chain" id="PRO_5031083441" evidence="1">
    <location>
        <begin position="22"/>
        <end position="229"/>
    </location>
</feature>
<dbReference type="RefSeq" id="WP_184018872.1">
    <property type="nucleotide sequence ID" value="NZ_JACIJC010000004.1"/>
</dbReference>
<proteinExistence type="predicted"/>
<dbReference type="Gene3D" id="3.40.1410.10">
    <property type="entry name" value="Chorismate lyase-like"/>
    <property type="match status" value="1"/>
</dbReference>
<evidence type="ECO:0000256" key="1">
    <source>
        <dbReference type="SAM" id="SignalP"/>
    </source>
</evidence>
<name>A0A7W9AJ54_9SPHN</name>
<keyword evidence="3" id="KW-1185">Reference proteome</keyword>
<dbReference type="Proteomes" id="UP000549617">
    <property type="component" value="Unassembled WGS sequence"/>
</dbReference>
<dbReference type="InterPro" id="IPR028978">
    <property type="entry name" value="Chorismate_lyase_/UTRA_dom_sf"/>
</dbReference>
<gene>
    <name evidence="2" type="ORF">FHS49_002455</name>
</gene>
<reference evidence="2 3" key="1">
    <citation type="submission" date="2020-08" db="EMBL/GenBank/DDBJ databases">
        <title>Genomic Encyclopedia of Type Strains, Phase IV (KMG-IV): sequencing the most valuable type-strain genomes for metagenomic binning, comparative biology and taxonomic classification.</title>
        <authorList>
            <person name="Goeker M."/>
        </authorList>
    </citation>
    <scope>NUCLEOTIDE SEQUENCE [LARGE SCALE GENOMIC DNA]</scope>
    <source>
        <strain evidence="2 3">DSM 25079</strain>
    </source>
</reference>
<keyword evidence="2" id="KW-0456">Lyase</keyword>
<accession>A0A7W9AJ54</accession>
<keyword evidence="1" id="KW-0732">Signal</keyword>
<dbReference type="AlphaFoldDB" id="A0A7W9AJ54"/>
<evidence type="ECO:0000313" key="2">
    <source>
        <dbReference type="EMBL" id="MBB5686431.1"/>
    </source>
</evidence>
<dbReference type="SUPFAM" id="SSF64288">
    <property type="entry name" value="Chorismate lyase-like"/>
    <property type="match status" value="1"/>
</dbReference>
<dbReference type="GO" id="GO:0016829">
    <property type="term" value="F:lyase activity"/>
    <property type="evidence" value="ECO:0007669"/>
    <property type="project" value="UniProtKB-KW"/>
</dbReference>
<sequence>MSKMTLTAAMTLALVAPGPLAARVSRQPDGWGYMNRLEQAAMLNDFNARLLSSNSATRTLEEWCLAHRIAPVVKIVAERIKGQDKPVTAEQRARLDIAADEPVRYRRVLLKCGAAVLSEADNWYVPSRLTAAMNAALDGEDAPFGRVVAPLDVNRKTLSAKVLWNPMENDDWDMRSSAANVAAYARRPSLPPDFVIEHRALVFDRNMKPISEVFETYTKAILNSAPSKR</sequence>